<reference evidence="25" key="1">
    <citation type="submission" date="2022-12" db="EMBL/GenBank/DDBJ databases">
        <title>Draft genome assemblies for two species of Escallonia (Escalloniales).</title>
        <authorList>
            <person name="Chanderbali A."/>
            <person name="Dervinis C."/>
            <person name="Anghel I."/>
            <person name="Soltis D."/>
            <person name="Soltis P."/>
            <person name="Zapata F."/>
        </authorList>
    </citation>
    <scope>NUCLEOTIDE SEQUENCE</scope>
    <source>
        <strain evidence="25">UCBG92.1500</strain>
        <tissue evidence="25">Leaf</tissue>
    </source>
</reference>
<dbReference type="InterPro" id="IPR051343">
    <property type="entry name" value="G-type_lectin_kinases/EP1-like"/>
</dbReference>
<evidence type="ECO:0000256" key="21">
    <source>
        <dbReference type="SAM" id="MobiDB-lite"/>
    </source>
</evidence>
<dbReference type="Gene3D" id="1.10.510.10">
    <property type="entry name" value="Transferase(Phosphotransferase) domain 1"/>
    <property type="match status" value="1"/>
</dbReference>
<keyword evidence="7 22" id="KW-0732">Signal</keyword>
<dbReference type="FunFam" id="3.30.200.20:FF:000178">
    <property type="entry name" value="serine/threonine-protein kinase PBS1-like"/>
    <property type="match status" value="1"/>
</dbReference>
<dbReference type="InterPro" id="IPR001480">
    <property type="entry name" value="Bulb-type_lectin_dom"/>
</dbReference>
<evidence type="ECO:0000256" key="19">
    <source>
        <dbReference type="PIRNR" id="PIRNR000641"/>
    </source>
</evidence>
<keyword evidence="16" id="KW-0325">Glycoprotein</keyword>
<dbReference type="AlphaFoldDB" id="A0AA88QJ30"/>
<evidence type="ECO:0000259" key="23">
    <source>
        <dbReference type="PROSITE" id="PS50011"/>
    </source>
</evidence>
<dbReference type="GO" id="GO:0004674">
    <property type="term" value="F:protein serine/threonine kinase activity"/>
    <property type="evidence" value="ECO:0007669"/>
    <property type="project" value="UniProtKB-KW"/>
</dbReference>
<evidence type="ECO:0000256" key="5">
    <source>
        <dbReference type="ARBA" id="ARBA00022679"/>
    </source>
</evidence>
<comment type="catalytic activity">
    <reaction evidence="17 19">
        <text>L-threonyl-[protein] + ATP = O-phospho-L-threonyl-[protein] + ADP + H(+)</text>
        <dbReference type="Rhea" id="RHEA:46608"/>
        <dbReference type="Rhea" id="RHEA-COMP:11060"/>
        <dbReference type="Rhea" id="RHEA-COMP:11605"/>
        <dbReference type="ChEBI" id="CHEBI:15378"/>
        <dbReference type="ChEBI" id="CHEBI:30013"/>
        <dbReference type="ChEBI" id="CHEBI:30616"/>
        <dbReference type="ChEBI" id="CHEBI:61977"/>
        <dbReference type="ChEBI" id="CHEBI:456216"/>
        <dbReference type="EC" id="2.7.11.1"/>
    </reaction>
</comment>
<gene>
    <name evidence="25" type="ORF">RJ640_000415</name>
</gene>
<keyword evidence="5 19" id="KW-0808">Transferase</keyword>
<sequence>MDGMKKRVSVLELILLFLSHFSYTVDARWSYLQSVNLSSSWTNSPGTLQSGLGSDDGSQIRSILVVNNSISSPFVFGFYGNGNEIITSFYLVVCLLPTTPGGDPQSEFLPPVVVWSANRDRPVMENATLDFTDWGDLILKDADGILVWHTNTSGTRLMLTTAGNLMLVDDKDTAIWQSFDHPTDTWLPSQNISVGQRLTASKSSFNLATGQYYISLNQSEILAYFRSDPPKQYAIFYVKGSNMSIYGVRFLARRTYALFDLESLEGTAYRYIRLESDGHLNVYQIKTAFDNAGNGDSIDVIVSGDLFGHYGFNDCDYPTKCGNSSVCLDGECSCPGGNSSFFTAVPDLHPNLGCKPVTPLSCNHKSLHTFLELKNITDFRVTYGLDRPLHPNTDVESCKKACLDNCACKAAFFRYESNTSSGQCSTPSQLYSLMAKNKWRDYMNAITFVKIQKSSGRKKSSLVPKLVPFLSVGLVIITTVAAASCYYYKFLTSSYNISEDGDDQVAGALKRFCFQELKSATRDFQIKLGRGGFGSVYEGDLADGTKVAVKRLDSIGQGRKEFSAEVKTVGSIHHFNLVRLIGYCAEPSNRLLVYEHMCNGSLDKWIFNPDQAHTLSWEIRRKIIIGLAKGLEYLHSHCDPNIIHFDIKPQNILLSGDFSVKISDFGLAKLIDRDQSQVLTVLKGTPGYMAPELYKGTNVSVKADVYSFGIVVLEILFGRKNSDSSQHRTLIDIVKEKAETEELHDLVDSYNEDMQLNKEEAVKMIKIAIMCTQAHNRRPSMSTVLKVLEDLMDLESVAEYCSVTMPQTEADLRANSAASTNSTPPVASILSGPR</sequence>
<protein>
    <recommendedName>
        <fullName evidence="19">Receptor-like serine/threonine-protein kinase</fullName>
        <ecNumber evidence="19">2.7.11.1</ecNumber>
    </recommendedName>
</protein>
<dbReference type="Gene3D" id="3.30.200.20">
    <property type="entry name" value="Phosphorylase Kinase, domain 1"/>
    <property type="match status" value="1"/>
</dbReference>
<dbReference type="PANTHER" id="PTHR47976:SF30">
    <property type="entry name" value="RECEPTOR-LIKE SERINE_THREONINE-PROTEIN KINASE"/>
    <property type="match status" value="1"/>
</dbReference>
<keyword evidence="4" id="KW-0597">Phosphoprotein</keyword>
<feature type="chain" id="PRO_5041732246" description="Receptor-like serine/threonine-protein kinase" evidence="22">
    <location>
        <begin position="28"/>
        <end position="834"/>
    </location>
</feature>
<dbReference type="SMART" id="SM00108">
    <property type="entry name" value="B_lectin"/>
    <property type="match status" value="1"/>
</dbReference>
<evidence type="ECO:0000256" key="11">
    <source>
        <dbReference type="ARBA" id="ARBA00022840"/>
    </source>
</evidence>
<name>A0AA88QJ30_9ASTE</name>
<evidence type="ECO:0000256" key="2">
    <source>
        <dbReference type="ARBA" id="ARBA00022527"/>
    </source>
</evidence>
<dbReference type="InterPro" id="IPR036426">
    <property type="entry name" value="Bulb-type_lectin_dom_sf"/>
</dbReference>
<keyword evidence="10 19" id="KW-0418">Kinase</keyword>
<keyword evidence="12" id="KW-1133">Transmembrane helix</keyword>
<dbReference type="InterPro" id="IPR000719">
    <property type="entry name" value="Prot_kinase_dom"/>
</dbReference>
<evidence type="ECO:0000313" key="26">
    <source>
        <dbReference type="Proteomes" id="UP001187471"/>
    </source>
</evidence>
<comment type="subcellular location">
    <subcellularLocation>
        <location evidence="1">Membrane</location>
        <topology evidence="1">Single-pass type I membrane protein</topology>
    </subcellularLocation>
</comment>
<dbReference type="InterPro" id="IPR024171">
    <property type="entry name" value="SRK-like_kinase"/>
</dbReference>
<keyword evidence="14" id="KW-1015">Disulfide bond</keyword>
<dbReference type="SMART" id="SM00220">
    <property type="entry name" value="S_TKc"/>
    <property type="match status" value="1"/>
</dbReference>
<evidence type="ECO:0000256" key="9">
    <source>
        <dbReference type="ARBA" id="ARBA00022741"/>
    </source>
</evidence>
<evidence type="ECO:0000256" key="6">
    <source>
        <dbReference type="ARBA" id="ARBA00022692"/>
    </source>
</evidence>
<dbReference type="Proteomes" id="UP001187471">
    <property type="component" value="Unassembled WGS sequence"/>
</dbReference>
<comment type="catalytic activity">
    <reaction evidence="18 19">
        <text>L-seryl-[protein] + ATP = O-phospho-L-seryl-[protein] + ADP + H(+)</text>
        <dbReference type="Rhea" id="RHEA:17989"/>
        <dbReference type="Rhea" id="RHEA-COMP:9863"/>
        <dbReference type="Rhea" id="RHEA-COMP:11604"/>
        <dbReference type="ChEBI" id="CHEBI:15378"/>
        <dbReference type="ChEBI" id="CHEBI:29999"/>
        <dbReference type="ChEBI" id="CHEBI:30616"/>
        <dbReference type="ChEBI" id="CHEBI:83421"/>
        <dbReference type="ChEBI" id="CHEBI:456216"/>
        <dbReference type="EC" id="2.7.11.1"/>
    </reaction>
</comment>
<dbReference type="GO" id="GO:0016020">
    <property type="term" value="C:membrane"/>
    <property type="evidence" value="ECO:0007669"/>
    <property type="project" value="UniProtKB-SubCell"/>
</dbReference>
<keyword evidence="26" id="KW-1185">Reference proteome</keyword>
<evidence type="ECO:0000256" key="20">
    <source>
        <dbReference type="PROSITE-ProRule" id="PRU10141"/>
    </source>
</evidence>
<dbReference type="CDD" id="cd00028">
    <property type="entry name" value="B_lectin"/>
    <property type="match status" value="1"/>
</dbReference>
<dbReference type="Pfam" id="PF01453">
    <property type="entry name" value="B_lectin"/>
    <property type="match status" value="1"/>
</dbReference>
<evidence type="ECO:0000256" key="14">
    <source>
        <dbReference type="ARBA" id="ARBA00023157"/>
    </source>
</evidence>
<dbReference type="PROSITE" id="PS00107">
    <property type="entry name" value="PROTEIN_KINASE_ATP"/>
    <property type="match status" value="1"/>
</dbReference>
<dbReference type="PANTHER" id="PTHR47976">
    <property type="entry name" value="G-TYPE LECTIN S-RECEPTOR-LIKE SERINE/THREONINE-PROTEIN KINASE SD2-5"/>
    <property type="match status" value="1"/>
</dbReference>
<dbReference type="PROSITE" id="PS00108">
    <property type="entry name" value="PROTEIN_KINASE_ST"/>
    <property type="match status" value="1"/>
</dbReference>
<feature type="binding site" evidence="20">
    <location>
        <position position="550"/>
    </location>
    <ligand>
        <name>ATP</name>
        <dbReference type="ChEBI" id="CHEBI:30616"/>
    </ligand>
</feature>
<dbReference type="PIRSF" id="PIRSF000641">
    <property type="entry name" value="SRK"/>
    <property type="match status" value="1"/>
</dbReference>
<evidence type="ECO:0000256" key="1">
    <source>
        <dbReference type="ARBA" id="ARBA00004479"/>
    </source>
</evidence>
<evidence type="ECO:0000256" key="16">
    <source>
        <dbReference type="ARBA" id="ARBA00023180"/>
    </source>
</evidence>
<dbReference type="SUPFAM" id="SSF56112">
    <property type="entry name" value="Protein kinase-like (PK-like)"/>
    <property type="match status" value="1"/>
</dbReference>
<dbReference type="GO" id="GO:0030246">
    <property type="term" value="F:carbohydrate binding"/>
    <property type="evidence" value="ECO:0007669"/>
    <property type="project" value="UniProtKB-KW"/>
</dbReference>
<comment type="similarity">
    <text evidence="19">Belongs to the protein kinase superfamily. Ser/Thr protein kinase family.</text>
</comment>
<evidence type="ECO:0000256" key="3">
    <source>
        <dbReference type="ARBA" id="ARBA00022536"/>
    </source>
</evidence>
<feature type="domain" description="Bulb-type lectin" evidence="24">
    <location>
        <begin position="55"/>
        <end position="180"/>
    </location>
</feature>
<proteinExistence type="inferred from homology"/>
<evidence type="ECO:0000256" key="17">
    <source>
        <dbReference type="ARBA" id="ARBA00047899"/>
    </source>
</evidence>
<dbReference type="FunFam" id="1.10.510.10:FF:000248">
    <property type="entry name" value="S-receptor-like kinase 5"/>
    <property type="match status" value="1"/>
</dbReference>
<evidence type="ECO:0000313" key="25">
    <source>
        <dbReference type="EMBL" id="KAK2965646.1"/>
    </source>
</evidence>
<keyword evidence="8" id="KW-0430">Lectin</keyword>
<dbReference type="SUPFAM" id="SSF51110">
    <property type="entry name" value="alpha-D-mannose-specific plant lectins"/>
    <property type="match status" value="1"/>
</dbReference>
<dbReference type="FunFam" id="2.90.10.30:FF:000003">
    <property type="entry name" value="Os04g0303100 protein"/>
    <property type="match status" value="1"/>
</dbReference>
<evidence type="ECO:0000256" key="12">
    <source>
        <dbReference type="ARBA" id="ARBA00022989"/>
    </source>
</evidence>
<dbReference type="CDD" id="cd14066">
    <property type="entry name" value="STKc_IRAK"/>
    <property type="match status" value="1"/>
</dbReference>
<keyword evidence="13" id="KW-0472">Membrane</keyword>
<evidence type="ECO:0000256" key="4">
    <source>
        <dbReference type="ARBA" id="ARBA00022553"/>
    </source>
</evidence>
<organism evidence="25 26">
    <name type="scientific">Escallonia rubra</name>
    <dbReference type="NCBI Taxonomy" id="112253"/>
    <lineage>
        <taxon>Eukaryota</taxon>
        <taxon>Viridiplantae</taxon>
        <taxon>Streptophyta</taxon>
        <taxon>Embryophyta</taxon>
        <taxon>Tracheophyta</taxon>
        <taxon>Spermatophyta</taxon>
        <taxon>Magnoliopsida</taxon>
        <taxon>eudicotyledons</taxon>
        <taxon>Gunneridae</taxon>
        <taxon>Pentapetalae</taxon>
        <taxon>asterids</taxon>
        <taxon>campanulids</taxon>
        <taxon>Escalloniales</taxon>
        <taxon>Escalloniaceae</taxon>
        <taxon>Escallonia</taxon>
    </lineage>
</organism>
<keyword evidence="2 19" id="KW-0723">Serine/threonine-protein kinase</keyword>
<dbReference type="Gene3D" id="2.90.10.30">
    <property type="match status" value="1"/>
</dbReference>
<evidence type="ECO:0000256" key="18">
    <source>
        <dbReference type="ARBA" id="ARBA00048679"/>
    </source>
</evidence>
<evidence type="ECO:0000256" key="13">
    <source>
        <dbReference type="ARBA" id="ARBA00023136"/>
    </source>
</evidence>
<keyword evidence="15" id="KW-0675">Receptor</keyword>
<feature type="region of interest" description="Disordered" evidence="21">
    <location>
        <begin position="813"/>
        <end position="834"/>
    </location>
</feature>
<dbReference type="PROSITE" id="PS50927">
    <property type="entry name" value="BULB_LECTIN"/>
    <property type="match status" value="1"/>
</dbReference>
<feature type="signal peptide" evidence="22">
    <location>
        <begin position="1"/>
        <end position="27"/>
    </location>
</feature>
<dbReference type="InterPro" id="IPR011009">
    <property type="entry name" value="Kinase-like_dom_sf"/>
</dbReference>
<evidence type="ECO:0000256" key="15">
    <source>
        <dbReference type="ARBA" id="ARBA00023170"/>
    </source>
</evidence>
<dbReference type="InterPro" id="IPR017441">
    <property type="entry name" value="Protein_kinase_ATP_BS"/>
</dbReference>
<evidence type="ECO:0000256" key="10">
    <source>
        <dbReference type="ARBA" id="ARBA00022777"/>
    </source>
</evidence>
<dbReference type="PROSITE" id="PS50011">
    <property type="entry name" value="PROTEIN_KINASE_DOM"/>
    <property type="match status" value="1"/>
</dbReference>
<evidence type="ECO:0000256" key="22">
    <source>
        <dbReference type="SAM" id="SignalP"/>
    </source>
</evidence>
<feature type="domain" description="Protein kinase" evidence="23">
    <location>
        <begin position="522"/>
        <end position="792"/>
    </location>
</feature>
<keyword evidence="11 19" id="KW-0067">ATP-binding</keyword>
<feature type="compositionally biased region" description="Polar residues" evidence="21">
    <location>
        <begin position="816"/>
        <end position="825"/>
    </location>
</feature>
<dbReference type="GO" id="GO:0005524">
    <property type="term" value="F:ATP binding"/>
    <property type="evidence" value="ECO:0007669"/>
    <property type="project" value="UniProtKB-UniRule"/>
</dbReference>
<accession>A0AA88QJ30</accession>
<evidence type="ECO:0000256" key="8">
    <source>
        <dbReference type="ARBA" id="ARBA00022734"/>
    </source>
</evidence>
<evidence type="ECO:0000259" key="24">
    <source>
        <dbReference type="PROSITE" id="PS50927"/>
    </source>
</evidence>
<keyword evidence="6" id="KW-0812">Transmembrane</keyword>
<dbReference type="Pfam" id="PF00069">
    <property type="entry name" value="Pkinase"/>
    <property type="match status" value="1"/>
</dbReference>
<keyword evidence="9 19" id="KW-0547">Nucleotide-binding</keyword>
<dbReference type="InterPro" id="IPR008271">
    <property type="entry name" value="Ser/Thr_kinase_AS"/>
</dbReference>
<evidence type="ECO:0000256" key="7">
    <source>
        <dbReference type="ARBA" id="ARBA00022729"/>
    </source>
</evidence>
<keyword evidence="3" id="KW-0245">EGF-like domain</keyword>
<dbReference type="EC" id="2.7.11.1" evidence="19"/>
<comment type="caution">
    <text evidence="25">The sequence shown here is derived from an EMBL/GenBank/DDBJ whole genome shotgun (WGS) entry which is preliminary data.</text>
</comment>
<dbReference type="EMBL" id="JAVXUO010003198">
    <property type="protein sequence ID" value="KAK2965646.1"/>
    <property type="molecule type" value="Genomic_DNA"/>
</dbReference>